<dbReference type="RefSeq" id="WP_301665347.1">
    <property type="nucleotide sequence ID" value="NZ_VCYH01000016.1"/>
</dbReference>
<dbReference type="Pfam" id="PF07885">
    <property type="entry name" value="Ion_trans_2"/>
    <property type="match status" value="1"/>
</dbReference>
<dbReference type="Gene3D" id="3.40.50.720">
    <property type="entry name" value="NAD(P)-binding Rossmann-like Domain"/>
    <property type="match status" value="2"/>
</dbReference>
<comment type="caution">
    <text evidence="5">The sequence shown here is derived from an EMBL/GenBank/DDBJ whole genome shotgun (WGS) entry which is preliminary data.</text>
</comment>
<dbReference type="InterPro" id="IPR003148">
    <property type="entry name" value="RCK_N"/>
</dbReference>
<organism evidence="5 6">
    <name type="scientific">Methanoculleus frigidifontis</name>
    <dbReference type="NCBI Taxonomy" id="2584085"/>
    <lineage>
        <taxon>Archaea</taxon>
        <taxon>Methanobacteriati</taxon>
        <taxon>Methanobacteriota</taxon>
        <taxon>Stenosarchaea group</taxon>
        <taxon>Methanomicrobia</taxon>
        <taxon>Methanomicrobiales</taxon>
        <taxon>Methanomicrobiaceae</taxon>
        <taxon>Methanoculleus</taxon>
    </lineage>
</organism>
<feature type="domain" description="RCK C-terminal" evidence="4">
    <location>
        <begin position="252"/>
        <end position="340"/>
    </location>
</feature>
<feature type="domain" description="RCK N-terminal" evidence="3">
    <location>
        <begin position="346"/>
        <end position="455"/>
    </location>
</feature>
<proteinExistence type="predicted"/>
<dbReference type="PANTHER" id="PTHR43833:SF9">
    <property type="entry name" value="POTASSIUM CHANNEL PROTEIN YUGO-RELATED"/>
    <property type="match status" value="1"/>
</dbReference>
<dbReference type="InterPro" id="IPR006037">
    <property type="entry name" value="RCK_C"/>
</dbReference>
<feature type="transmembrane region" description="Helical" evidence="2">
    <location>
        <begin position="7"/>
        <end position="27"/>
    </location>
</feature>
<dbReference type="InterPro" id="IPR036721">
    <property type="entry name" value="RCK_C_sf"/>
</dbReference>
<dbReference type="SUPFAM" id="SSF51735">
    <property type="entry name" value="NAD(P)-binding Rossmann-fold domains"/>
    <property type="match status" value="2"/>
</dbReference>
<name>A0ABT8MDX0_9EURY</name>
<comment type="subcellular location">
    <subcellularLocation>
        <location evidence="1">Cell membrane</location>
        <topology evidence="1">Multi-pass membrane protein</topology>
    </subcellularLocation>
</comment>
<dbReference type="Gene3D" id="1.10.287.70">
    <property type="match status" value="1"/>
</dbReference>
<dbReference type="InterPro" id="IPR050721">
    <property type="entry name" value="Trk_Ktr_HKT_K-transport"/>
</dbReference>
<feature type="transmembrane region" description="Helical" evidence="2">
    <location>
        <begin position="33"/>
        <end position="51"/>
    </location>
</feature>
<dbReference type="Gene3D" id="3.30.70.1450">
    <property type="entry name" value="Regulator of K+ conductance, C-terminal domain"/>
    <property type="match status" value="2"/>
</dbReference>
<dbReference type="SUPFAM" id="SSF116726">
    <property type="entry name" value="TrkA C-terminal domain-like"/>
    <property type="match status" value="2"/>
</dbReference>
<feature type="domain" description="RCK C-terminal" evidence="4">
    <location>
        <begin position="474"/>
        <end position="550"/>
    </location>
</feature>
<dbReference type="EMBL" id="VCYH01000016">
    <property type="protein sequence ID" value="MDN7026139.1"/>
    <property type="molecule type" value="Genomic_DNA"/>
</dbReference>
<dbReference type="SUPFAM" id="SSF81324">
    <property type="entry name" value="Voltage-gated potassium channels"/>
    <property type="match status" value="1"/>
</dbReference>
<dbReference type="Proteomes" id="UP001168338">
    <property type="component" value="Unassembled WGS sequence"/>
</dbReference>
<dbReference type="InterPro" id="IPR036291">
    <property type="entry name" value="NAD(P)-bd_dom_sf"/>
</dbReference>
<gene>
    <name evidence="5" type="ORF">FGU65_14840</name>
</gene>
<keyword evidence="2" id="KW-1133">Transmembrane helix</keyword>
<keyword evidence="2" id="KW-0472">Membrane</keyword>
<keyword evidence="6" id="KW-1185">Reference proteome</keyword>
<accession>A0ABT8MDX0</accession>
<keyword evidence="2" id="KW-0812">Transmembrane</keyword>
<reference evidence="5" key="1">
    <citation type="submission" date="2019-05" db="EMBL/GenBank/DDBJ databases">
        <title>Methanoculleus sp. FWC-SCC1, a methanogenic archaeon isolated from deep marine cold seep.</title>
        <authorList>
            <person name="Chen Y.-W."/>
            <person name="Chen S.-C."/>
            <person name="Teng N.-H."/>
            <person name="Lai M.-C."/>
        </authorList>
    </citation>
    <scope>NUCLEOTIDE SEQUENCE</scope>
    <source>
        <strain evidence="5">FWC-SCC1</strain>
    </source>
</reference>
<evidence type="ECO:0000256" key="2">
    <source>
        <dbReference type="SAM" id="Phobius"/>
    </source>
</evidence>
<dbReference type="PROSITE" id="PS51202">
    <property type="entry name" value="RCK_C"/>
    <property type="match status" value="2"/>
</dbReference>
<evidence type="ECO:0000259" key="3">
    <source>
        <dbReference type="PROSITE" id="PS51201"/>
    </source>
</evidence>
<evidence type="ECO:0000313" key="6">
    <source>
        <dbReference type="Proteomes" id="UP001168338"/>
    </source>
</evidence>
<evidence type="ECO:0000313" key="5">
    <source>
        <dbReference type="EMBL" id="MDN7026139.1"/>
    </source>
</evidence>
<dbReference type="Pfam" id="PF02080">
    <property type="entry name" value="TrkA_C"/>
    <property type="match status" value="1"/>
</dbReference>
<dbReference type="PANTHER" id="PTHR43833">
    <property type="entry name" value="POTASSIUM CHANNEL PROTEIN 2-RELATED-RELATED"/>
    <property type="match status" value="1"/>
</dbReference>
<evidence type="ECO:0000256" key="1">
    <source>
        <dbReference type="ARBA" id="ARBA00004651"/>
    </source>
</evidence>
<dbReference type="PROSITE" id="PS51201">
    <property type="entry name" value="RCK_N"/>
    <property type="match status" value="1"/>
</dbReference>
<protein>
    <submittedName>
        <fullName evidence="5">Potassium transporter TrkA</fullName>
    </submittedName>
</protein>
<dbReference type="Pfam" id="PF02254">
    <property type="entry name" value="TrkA_N"/>
    <property type="match status" value="2"/>
</dbReference>
<feature type="transmembrane region" description="Helical" evidence="2">
    <location>
        <begin position="63"/>
        <end position="89"/>
    </location>
</feature>
<dbReference type="InterPro" id="IPR013099">
    <property type="entry name" value="K_chnl_dom"/>
</dbReference>
<evidence type="ECO:0000259" key="4">
    <source>
        <dbReference type="PROSITE" id="PS51202"/>
    </source>
</evidence>
<sequence length="550" mass="60457">MRIRLYLALFAAQIIVYTILFHTFYPVWEGTRITWADALLFVLETVTTTGYGEFLPFENEATVMFAIVVMLTGVVMIFMFIPLLLAPYITELVHTVPPRRTPHEVDGHVVVVGFSELVRSLIESLMISDLETVVVVDDEALARDLDRRYRGEVHVVWGSYADPATWKGVWVKNASTVVVTERERTTASVILGIRDVTAARIIAMVDDLAFDRYLRYAGADYVLSAKNATGRILARHAVLRPEVDMLSEAVQPEEATFARPGSDTSLRLVMVPIMEGSPAAGKTLRQLALIEAYGAEVLFFWRNGRFVPVPKAEDRIDTSTMLFILGPADAIAAMIDDEFVHSTERSARAVIAGFGDVGRAAHRELAASGIAGIVVDQKPYDVAEVVGNVEDEGVLKDARIEDARFCVVAVNDDTVNIFTTLMARNLSPRIRILARANEPSSVDKLYRAGADYVALLPVIGGQVIAGIILADIVRILLELPDGRKVVMKSRTREAAVTVTALERRTGVRIVGVEGPDGSTVQPVPDDLIRPGDAVIAVGENEMLKRFVRLM</sequence>